<dbReference type="EMBL" id="AJAS01000018">
    <property type="protein sequence ID" value="EOH98187.1"/>
    <property type="molecule type" value="Genomic_DNA"/>
</dbReference>
<evidence type="ECO:0000313" key="1">
    <source>
        <dbReference type="EMBL" id="EOH98187.1"/>
    </source>
</evidence>
<dbReference type="Proteomes" id="UP000013781">
    <property type="component" value="Unassembled WGS sequence"/>
</dbReference>
<dbReference type="HOGENOM" id="CLU_3423808_0_0_9"/>
<sequence length="23" mass="2572">TEPVGILMSDELSLNIIENKEIN</sequence>
<evidence type="ECO:0000313" key="2">
    <source>
        <dbReference type="Proteomes" id="UP000013781"/>
    </source>
</evidence>
<protein>
    <submittedName>
        <fullName evidence="1">Uncharacterized protein</fullName>
    </submittedName>
</protein>
<proteinExistence type="predicted"/>
<dbReference type="AlphaFoldDB" id="R2QNS4"/>
<comment type="caution">
    <text evidence="1">The sequence shown here is derived from an EMBL/GenBank/DDBJ whole genome shotgun (WGS) entry which is preliminary data.</text>
</comment>
<feature type="non-terminal residue" evidence="1">
    <location>
        <position position="1"/>
    </location>
</feature>
<organism evidence="1 2">
    <name type="scientific">Enterococcus moraviensis ATCC BAA-383</name>
    <dbReference type="NCBI Taxonomy" id="1158609"/>
    <lineage>
        <taxon>Bacteria</taxon>
        <taxon>Bacillati</taxon>
        <taxon>Bacillota</taxon>
        <taxon>Bacilli</taxon>
        <taxon>Lactobacillales</taxon>
        <taxon>Enterococcaceae</taxon>
        <taxon>Enterococcus</taxon>
    </lineage>
</organism>
<reference evidence="1 2" key="1">
    <citation type="submission" date="2013-02" db="EMBL/GenBank/DDBJ databases">
        <title>The Genome Sequence of Enterococcus moraviensis BAA-383.</title>
        <authorList>
            <consortium name="The Broad Institute Genome Sequencing Platform"/>
            <consortium name="The Broad Institute Genome Sequencing Center for Infectious Disease"/>
            <person name="Earl A.M."/>
            <person name="Gilmore M.S."/>
            <person name="Lebreton F."/>
            <person name="Walker B."/>
            <person name="Young S.K."/>
            <person name="Zeng Q."/>
            <person name="Gargeya S."/>
            <person name="Fitzgerald M."/>
            <person name="Haas B."/>
            <person name="Abouelleil A."/>
            <person name="Alvarado L."/>
            <person name="Arachchi H.M."/>
            <person name="Berlin A.M."/>
            <person name="Chapman S.B."/>
            <person name="Dewar J."/>
            <person name="Goldberg J."/>
            <person name="Griggs A."/>
            <person name="Gujja S."/>
            <person name="Hansen M."/>
            <person name="Howarth C."/>
            <person name="Imamovic A."/>
            <person name="Larimer J."/>
            <person name="McCowan C."/>
            <person name="Murphy C."/>
            <person name="Neiman D."/>
            <person name="Pearson M."/>
            <person name="Priest M."/>
            <person name="Roberts A."/>
            <person name="Saif S."/>
            <person name="Shea T."/>
            <person name="Sisk P."/>
            <person name="Sykes S."/>
            <person name="Wortman J."/>
            <person name="Nusbaum C."/>
            <person name="Birren B."/>
        </authorList>
    </citation>
    <scope>NUCLEOTIDE SEQUENCE [LARGE SCALE GENOMIC DNA]</scope>
    <source>
        <strain evidence="1 2">ATCC BAA-383</strain>
    </source>
</reference>
<accession>R2QNS4</accession>
<name>R2QNS4_9ENTE</name>
<gene>
    <name evidence="1" type="ORF">UAY_02434</name>
</gene>